<dbReference type="RefSeq" id="YP_009950158.1">
    <property type="nucleotide sequence ID" value="NC_051588.1"/>
</dbReference>
<dbReference type="KEGG" id="vg:60321570"/>
<feature type="coiled-coil region" evidence="1">
    <location>
        <begin position="708"/>
        <end position="743"/>
    </location>
</feature>
<feature type="compositionally biased region" description="Low complexity" evidence="2">
    <location>
        <begin position="264"/>
        <end position="273"/>
    </location>
</feature>
<dbReference type="GO" id="GO:0006508">
    <property type="term" value="P:proteolysis"/>
    <property type="evidence" value="ECO:0007669"/>
    <property type="project" value="UniProtKB-KW"/>
</dbReference>
<name>A0A345KUZ4_9CAUD</name>
<dbReference type="Pfam" id="PF25310">
    <property type="entry name" value="VG15"/>
    <property type="match status" value="1"/>
</dbReference>
<dbReference type="EMBL" id="MH509442">
    <property type="protein sequence ID" value="AXH46846.1"/>
    <property type="molecule type" value="Genomic_DNA"/>
</dbReference>
<dbReference type="GeneID" id="60321570"/>
<evidence type="ECO:0000313" key="3">
    <source>
        <dbReference type="EMBL" id="AXH46846.1"/>
    </source>
</evidence>
<keyword evidence="3" id="KW-0645">Protease</keyword>
<proteinExistence type="predicted"/>
<dbReference type="GO" id="GO:0008233">
    <property type="term" value="F:peptidase activity"/>
    <property type="evidence" value="ECO:0007669"/>
    <property type="project" value="UniProtKB-KW"/>
</dbReference>
<organism evidence="3 4">
    <name type="scientific">Mycobacterium phage Aminay</name>
    <dbReference type="NCBI Taxonomy" id="2250291"/>
    <lineage>
        <taxon>Viruses</taxon>
        <taxon>Duplodnaviria</taxon>
        <taxon>Heunggongvirae</taxon>
        <taxon>Uroviricota</taxon>
        <taxon>Caudoviricetes</taxon>
        <taxon>Weiservirinae</taxon>
        <taxon>Aminayvirus</taxon>
        <taxon>Aminayvirus aminay</taxon>
    </lineage>
</organism>
<feature type="compositionally biased region" description="Basic residues" evidence="2">
    <location>
        <begin position="243"/>
        <end position="252"/>
    </location>
</feature>
<evidence type="ECO:0000256" key="2">
    <source>
        <dbReference type="SAM" id="MobiDB-lite"/>
    </source>
</evidence>
<evidence type="ECO:0000256" key="1">
    <source>
        <dbReference type="SAM" id="Coils"/>
    </source>
</evidence>
<feature type="region of interest" description="Disordered" evidence="2">
    <location>
        <begin position="238"/>
        <end position="273"/>
    </location>
</feature>
<keyword evidence="1" id="KW-0175">Coiled coil</keyword>
<keyword evidence="4" id="KW-1185">Reference proteome</keyword>
<protein>
    <submittedName>
        <fullName evidence="3">Capsid maturation protease</fullName>
    </submittedName>
</protein>
<accession>A0A345KUZ4</accession>
<dbReference type="InterPro" id="IPR057369">
    <property type="entry name" value="VG15"/>
</dbReference>
<dbReference type="Gene3D" id="1.20.1170.10">
    <property type="match status" value="1"/>
</dbReference>
<gene>
    <name evidence="3" type="primary">8</name>
    <name evidence="3" type="ORF">SEA_AMINAY_8</name>
</gene>
<dbReference type="Proteomes" id="UP000259472">
    <property type="component" value="Segment"/>
</dbReference>
<evidence type="ECO:0000313" key="4">
    <source>
        <dbReference type="Proteomes" id="UP000259472"/>
    </source>
</evidence>
<sequence>MTQAVPEFQGVLGRLAIEAGGAASRLVTRMGGLTKAEGLGLITDAYPELVDQFASAAGELTAHWYGENMPRAVRRVKAKVFTPEPAALPARQQLAISGRWSMLQRNPATAIRGDVTRRVFDASRRTVDDNARREGVKWTRYASGNACGFCRMLATRSLTVGDGGSLYHSKATASRNAHRMDIRGHDHCKCLAIPVRAGYEPPAYVNDWLDDYNAVSRDENGVLLPEWTIADRMERAADERLGNVRRGRGRPKGSKDSAPRPPRADAGAKAASDAKAAQEAAAAAFRRDGAGRFVGDRHLFERNHEQAAAIARSARDRVATAQRVTARVDDYVATAARVSGNVKKVTDFADKTIGGAVPIVRDVKRVVDATNQTLTTASKVTGGANKAVTLADKTIKDTAQIAHGAKQLADEVTSVLDDVAYVALGARQLVAEVGGAARDAAAATKDLHGLRDLYSKANGAVETVTRLQNSGTDLYDRARGAVNTVNEIKAGVADIPDILRAPLDDVQKMAQAVRQAAGDAGQVADDAAGLAASVRALLDAVDDYRRYGPTENLDYSTAAAWVYSERVIDELGNIVGGSLTAPKAIEAVRPPTWVTSERYPLAPAPRRPELPAGGTAEVPAIADAVGVRELPAPPAMKALEAAPERPAAPAGPRALDAPPEMKALEAAPDPAPARPAARTLDDVEAELNAAIELGDDARIDELVAEMDKIEAAEKARQARNDAAKAKRAAARQAKADAAELEDRTRWDKVGQLVEEGMNPDEAEAEAFGITIDAVRRRNFMREAQRDGHHGDTFTKVLKQKYYSIAAEQYQAAEDATNGFMLKPKFEGKVDPADLWSMSDRDARKYMSDEMAAWFDEHGRITFMAFKQSVLDGSNIWRSPLGEDYLQ</sequence>
<keyword evidence="3" id="KW-0378">Hydrolase</keyword>
<reference evidence="4" key="1">
    <citation type="submission" date="2018-06" db="EMBL/GenBank/DDBJ databases">
        <authorList>
            <person name="Zhirakovskaya E."/>
        </authorList>
    </citation>
    <scope>NUCLEOTIDE SEQUENCE [LARGE SCALE GENOMIC DNA]</scope>
</reference>
<dbReference type="SUPFAM" id="SSF58104">
    <property type="entry name" value="Methyl-accepting chemotaxis protein (MCP) signaling domain"/>
    <property type="match status" value="1"/>
</dbReference>